<dbReference type="EMBL" id="JBHSEP010000022">
    <property type="protein sequence ID" value="MFC4601063.1"/>
    <property type="molecule type" value="Genomic_DNA"/>
</dbReference>
<evidence type="ECO:0008006" key="4">
    <source>
        <dbReference type="Google" id="ProtNLM"/>
    </source>
</evidence>
<keyword evidence="3" id="KW-1185">Reference proteome</keyword>
<proteinExistence type="predicted"/>
<keyword evidence="1" id="KW-0812">Transmembrane</keyword>
<organism evidence="2 3">
    <name type="scientific">Cohnella hongkongensis</name>
    <dbReference type="NCBI Taxonomy" id="178337"/>
    <lineage>
        <taxon>Bacteria</taxon>
        <taxon>Bacillati</taxon>
        <taxon>Bacillota</taxon>
        <taxon>Bacilli</taxon>
        <taxon>Bacillales</taxon>
        <taxon>Paenibacillaceae</taxon>
        <taxon>Cohnella</taxon>
    </lineage>
</organism>
<evidence type="ECO:0000313" key="3">
    <source>
        <dbReference type="Proteomes" id="UP001596028"/>
    </source>
</evidence>
<comment type="caution">
    <text evidence="2">The sequence shown here is derived from an EMBL/GenBank/DDBJ whole genome shotgun (WGS) entry which is preliminary data.</text>
</comment>
<evidence type="ECO:0000256" key="1">
    <source>
        <dbReference type="SAM" id="Phobius"/>
    </source>
</evidence>
<accession>A0ABV9FIH9</accession>
<keyword evidence="1" id="KW-0472">Membrane</keyword>
<protein>
    <recommendedName>
        <fullName evidence="4">DUF4179 domain-containing protein</fullName>
    </recommendedName>
</protein>
<dbReference type="RefSeq" id="WP_378100715.1">
    <property type="nucleotide sequence ID" value="NZ_JBHSEP010000022.1"/>
</dbReference>
<gene>
    <name evidence="2" type="ORF">ACFO3S_22670</name>
</gene>
<name>A0ABV9FIH9_9BACL</name>
<keyword evidence="1" id="KW-1133">Transmembrane helix</keyword>
<feature type="transmembrane region" description="Helical" evidence="1">
    <location>
        <begin position="53"/>
        <end position="72"/>
    </location>
</feature>
<evidence type="ECO:0000313" key="2">
    <source>
        <dbReference type="EMBL" id="MFC4601063.1"/>
    </source>
</evidence>
<sequence>MSKFDTDEQHIHEMLSKITVDSSKLADRVKSRLHEDRGGMPSRHRKRWTRSTIAAIAMSFVLVASATAASLGNLDWFIERFNPDFGKIVEPVGVYSEDKGIRMEVIGAQKYENKAIIYLSLQDRTGQNRLTEQTDFRDGFHVKMRSQTKEGAKGGDEVLSASLSWKQKMLYFNKDTNTIYYEFNITADPDTPLADPLELGSFLIYFDGKAYIDEPISVSLAGIEEVETAPIEKAQIWGGSNVPSDLSSLTEALLPGEYASMPHGEKDQWVSNIGIINGKLHVQIGKIFKKEFGSTDAMLSLKGPDGNLITSDYSLVFLSDKKNNLLDLENNDYGDVVYKYEEFVFPVNRDNLRKYTLYYTGSVYSGVEGNWKVAANLSDTASNLRTWKNDISVEGHLFEYITLSPLGLQVIGTYKGENCMVSDMRLEIETADGIIPLEGGGGSQNPDKHTFNSSWDTKAPLEVTKVKAIIINGTRIPVKSQGL</sequence>
<reference evidence="3" key="1">
    <citation type="journal article" date="2019" name="Int. J. Syst. Evol. Microbiol.">
        <title>The Global Catalogue of Microorganisms (GCM) 10K type strain sequencing project: providing services to taxonomists for standard genome sequencing and annotation.</title>
        <authorList>
            <consortium name="The Broad Institute Genomics Platform"/>
            <consortium name="The Broad Institute Genome Sequencing Center for Infectious Disease"/>
            <person name="Wu L."/>
            <person name="Ma J."/>
        </authorList>
    </citation>
    <scope>NUCLEOTIDE SEQUENCE [LARGE SCALE GENOMIC DNA]</scope>
    <source>
        <strain evidence="3">CCUG 49571</strain>
    </source>
</reference>
<dbReference type="Proteomes" id="UP001596028">
    <property type="component" value="Unassembled WGS sequence"/>
</dbReference>